<accession>A0A9W9TXE4</accession>
<feature type="region of interest" description="Disordered" evidence="1">
    <location>
        <begin position="41"/>
        <end position="82"/>
    </location>
</feature>
<protein>
    <submittedName>
        <fullName evidence="2">Uncharacterized protein</fullName>
    </submittedName>
</protein>
<reference evidence="2" key="1">
    <citation type="submission" date="2022-11" db="EMBL/GenBank/DDBJ databases">
        <authorList>
            <person name="Petersen C."/>
        </authorList>
    </citation>
    <scope>NUCLEOTIDE SEQUENCE</scope>
    <source>
        <strain evidence="2">IBT 19713</strain>
    </source>
</reference>
<proteinExistence type="predicted"/>
<sequence length="82" mass="8757">MMKWRILAVTEHQCDVRIVSFRAKGGFFVAVGATITMMVSSQNAKPPDPAEPPNGATKPAKPLTADQSGSPGPDSCYKTIHD</sequence>
<comment type="caution">
    <text evidence="2">The sequence shown here is derived from an EMBL/GenBank/DDBJ whole genome shotgun (WGS) entry which is preliminary data.</text>
</comment>
<dbReference type="RefSeq" id="XP_058334747.1">
    <property type="nucleotide sequence ID" value="XM_058471606.1"/>
</dbReference>
<dbReference type="Proteomes" id="UP001150941">
    <property type="component" value="Unassembled WGS sequence"/>
</dbReference>
<evidence type="ECO:0000313" key="2">
    <source>
        <dbReference type="EMBL" id="KAJ5247326.1"/>
    </source>
</evidence>
<dbReference type="GeneID" id="83198909"/>
<dbReference type="AlphaFoldDB" id="A0A9W9TXE4"/>
<keyword evidence="3" id="KW-1185">Reference proteome</keyword>
<reference evidence="2" key="2">
    <citation type="journal article" date="2023" name="IMA Fungus">
        <title>Comparative genomic study of the Penicillium genus elucidates a diverse pangenome and 15 lateral gene transfer events.</title>
        <authorList>
            <person name="Petersen C."/>
            <person name="Sorensen T."/>
            <person name="Nielsen M.R."/>
            <person name="Sondergaard T.E."/>
            <person name="Sorensen J.L."/>
            <person name="Fitzpatrick D.A."/>
            <person name="Frisvad J.C."/>
            <person name="Nielsen K.L."/>
        </authorList>
    </citation>
    <scope>NUCLEOTIDE SEQUENCE</scope>
    <source>
        <strain evidence="2">IBT 19713</strain>
    </source>
</reference>
<name>A0A9W9TXE4_9EURO</name>
<gene>
    <name evidence="2" type="ORF">N7468_002309</name>
</gene>
<evidence type="ECO:0000313" key="3">
    <source>
        <dbReference type="Proteomes" id="UP001150941"/>
    </source>
</evidence>
<dbReference type="EMBL" id="JAPQKS010000002">
    <property type="protein sequence ID" value="KAJ5247326.1"/>
    <property type="molecule type" value="Genomic_DNA"/>
</dbReference>
<evidence type="ECO:0000256" key="1">
    <source>
        <dbReference type="SAM" id="MobiDB-lite"/>
    </source>
</evidence>
<organism evidence="2 3">
    <name type="scientific">Penicillium chermesinum</name>
    <dbReference type="NCBI Taxonomy" id="63820"/>
    <lineage>
        <taxon>Eukaryota</taxon>
        <taxon>Fungi</taxon>
        <taxon>Dikarya</taxon>
        <taxon>Ascomycota</taxon>
        <taxon>Pezizomycotina</taxon>
        <taxon>Eurotiomycetes</taxon>
        <taxon>Eurotiomycetidae</taxon>
        <taxon>Eurotiales</taxon>
        <taxon>Aspergillaceae</taxon>
        <taxon>Penicillium</taxon>
    </lineage>
</organism>